<dbReference type="PANTHER" id="PTHR10543">
    <property type="entry name" value="BETA-CAROTENE DIOXYGENASE"/>
    <property type="match status" value="1"/>
</dbReference>
<evidence type="ECO:0000256" key="4">
    <source>
        <dbReference type="ARBA" id="ARBA00023004"/>
    </source>
</evidence>
<feature type="binding site" evidence="5">
    <location>
        <position position="500"/>
    </location>
    <ligand>
        <name>Fe cation</name>
        <dbReference type="ChEBI" id="CHEBI:24875"/>
        <note>catalytic</note>
    </ligand>
</feature>
<dbReference type="InterPro" id="IPR004294">
    <property type="entry name" value="Carotenoid_Oase"/>
</dbReference>
<dbReference type="OrthoDB" id="6636843at2"/>
<keyword evidence="4 5" id="KW-0408">Iron</keyword>
<dbReference type="Pfam" id="PF03055">
    <property type="entry name" value="RPE65"/>
    <property type="match status" value="1"/>
</dbReference>
<evidence type="ECO:0000256" key="3">
    <source>
        <dbReference type="ARBA" id="ARBA00023002"/>
    </source>
</evidence>
<sequence>MERRQAIKNILGISVAAAVTPLPALAKLNIEQSDPLKLNATLFNQALKSEPNLLGFIGLEDNIAPQKLPIEGKLPSDFSGTFYRNGPAIHQRQDQRYLHLFEGDGMIQQFSFSSQGIAHQAKFVNTNKFEQEQKAGKFLFSAPDSKLENTLPVTSPDTINAANTNVLPVNGELWALWEGGSATSLNAETLETKGLVNLGAHSKYGNALKGLAFSAHPKVDPDGTIWNFGSTATGDIVLYHINNKGITQKVNILKTNYHGGMLHDFLVTDKHLLIILPSLKRDRRNHRLFNAVEFDKNLPMRVLVVDKNTLTLKREYALNAGFAFHFGNAWEDPQGNIRFDASLYPNVDNLHYLSDIMKGLISEAGHAETTFFTLYANGKTDQQTVSGISEFPRIYDHLTGLKNKMLVTLSSVESDVWSDSVRTINTETGKQDTFVYGKDFLVEEHIIVDKSQHEGKGYLVGTALHIPSQRTCINIFKASHVSDGPICRAWLPQFLPLGFHGNFLHS</sequence>
<evidence type="ECO:0000256" key="5">
    <source>
        <dbReference type="PIRSR" id="PIRSR604294-1"/>
    </source>
</evidence>
<dbReference type="RefSeq" id="WP_138566340.1">
    <property type="nucleotide sequence ID" value="NZ_PNCM01000008.1"/>
</dbReference>
<reference evidence="7 8" key="1">
    <citation type="submission" date="2017-12" db="EMBL/GenBank/DDBJ databases">
        <authorList>
            <person name="Paulsen S."/>
            <person name="Gram L.K."/>
        </authorList>
    </citation>
    <scope>NUCLEOTIDE SEQUENCE [LARGE SCALE GENOMIC DNA]</scope>
    <source>
        <strain evidence="7 8">S1189</strain>
    </source>
</reference>
<comment type="similarity">
    <text evidence="1">Belongs to the carotenoid oxygenase family.</text>
</comment>
<evidence type="ECO:0000256" key="2">
    <source>
        <dbReference type="ARBA" id="ARBA00022723"/>
    </source>
</evidence>
<evidence type="ECO:0000313" key="8">
    <source>
        <dbReference type="Proteomes" id="UP000307362"/>
    </source>
</evidence>
<comment type="caution">
    <text evidence="7">The sequence shown here is derived from an EMBL/GenBank/DDBJ whole genome shotgun (WGS) entry which is preliminary data.</text>
</comment>
<evidence type="ECO:0000256" key="6">
    <source>
        <dbReference type="SAM" id="SignalP"/>
    </source>
</evidence>
<comment type="cofactor">
    <cofactor evidence="5">
        <name>Fe(2+)</name>
        <dbReference type="ChEBI" id="CHEBI:29033"/>
    </cofactor>
    <text evidence="5">Binds 1 Fe(2+) ion per subunit.</text>
</comment>
<evidence type="ECO:0000313" key="7">
    <source>
        <dbReference type="EMBL" id="TMP83135.1"/>
    </source>
</evidence>
<keyword evidence="6" id="KW-0732">Signal</keyword>
<dbReference type="EMBL" id="PNCM01000008">
    <property type="protein sequence ID" value="TMP83135.1"/>
    <property type="molecule type" value="Genomic_DNA"/>
</dbReference>
<feature type="signal peptide" evidence="6">
    <location>
        <begin position="1"/>
        <end position="26"/>
    </location>
</feature>
<reference evidence="8" key="2">
    <citation type="submission" date="2019-06" db="EMBL/GenBank/DDBJ databases">
        <title>Co-occurence of chitin degradation, pigmentation and bioactivity in marine Pseudoalteromonas.</title>
        <authorList>
            <person name="Sonnenschein E.C."/>
            <person name="Bech P.K."/>
        </authorList>
    </citation>
    <scope>NUCLEOTIDE SEQUENCE [LARGE SCALE GENOMIC DNA]</scope>
    <source>
        <strain evidence="8">S1189</strain>
    </source>
</reference>
<keyword evidence="2 5" id="KW-0479">Metal-binding</keyword>
<dbReference type="Proteomes" id="UP000307362">
    <property type="component" value="Unassembled WGS sequence"/>
</dbReference>
<gene>
    <name evidence="7" type="ORF">CWB73_02745</name>
</gene>
<organism evidence="7 8">
    <name type="scientific">Pseudoalteromonas phenolica</name>
    <dbReference type="NCBI Taxonomy" id="161398"/>
    <lineage>
        <taxon>Bacteria</taxon>
        <taxon>Pseudomonadati</taxon>
        <taxon>Pseudomonadota</taxon>
        <taxon>Gammaproteobacteria</taxon>
        <taxon>Alteromonadales</taxon>
        <taxon>Pseudoalteromonadaceae</taxon>
        <taxon>Pseudoalteromonas</taxon>
    </lineage>
</organism>
<dbReference type="GO" id="GO:0046872">
    <property type="term" value="F:metal ion binding"/>
    <property type="evidence" value="ECO:0007669"/>
    <property type="project" value="UniProtKB-KW"/>
</dbReference>
<dbReference type="AlphaFoldDB" id="A0A5S3YZ07"/>
<dbReference type="GO" id="GO:0010436">
    <property type="term" value="F:carotenoid dioxygenase activity"/>
    <property type="evidence" value="ECO:0007669"/>
    <property type="project" value="TreeGrafter"/>
</dbReference>
<protein>
    <submittedName>
        <fullName evidence="7">Lignostilbene alpha-beta-dioxygenase</fullName>
    </submittedName>
</protein>
<dbReference type="PANTHER" id="PTHR10543:SF89">
    <property type="entry name" value="CAROTENOID 9,10(9',10')-CLEAVAGE DIOXYGENASE 1"/>
    <property type="match status" value="1"/>
</dbReference>
<evidence type="ECO:0000256" key="1">
    <source>
        <dbReference type="ARBA" id="ARBA00006787"/>
    </source>
</evidence>
<accession>A0A5S3YZ07</accession>
<name>A0A5S3YZ07_9GAMM</name>
<feature type="binding site" evidence="5">
    <location>
        <position position="216"/>
    </location>
    <ligand>
        <name>Fe cation</name>
        <dbReference type="ChEBI" id="CHEBI:24875"/>
        <note>catalytic</note>
    </ligand>
</feature>
<feature type="chain" id="PRO_5024385285" evidence="6">
    <location>
        <begin position="27"/>
        <end position="506"/>
    </location>
</feature>
<dbReference type="GO" id="GO:0016121">
    <property type="term" value="P:carotene catabolic process"/>
    <property type="evidence" value="ECO:0007669"/>
    <property type="project" value="TreeGrafter"/>
</dbReference>
<feature type="binding site" evidence="5">
    <location>
        <position position="325"/>
    </location>
    <ligand>
        <name>Fe cation</name>
        <dbReference type="ChEBI" id="CHEBI:24875"/>
        <note>catalytic</note>
    </ligand>
</feature>
<proteinExistence type="inferred from homology"/>
<keyword evidence="3" id="KW-0560">Oxidoreductase</keyword>
<keyword evidence="7" id="KW-0223">Dioxygenase</keyword>
<feature type="binding site" evidence="5">
    <location>
        <position position="263"/>
    </location>
    <ligand>
        <name>Fe cation</name>
        <dbReference type="ChEBI" id="CHEBI:24875"/>
        <note>catalytic</note>
    </ligand>
</feature>